<comment type="caution">
    <text evidence="1">The sequence shown here is derived from an EMBL/GenBank/DDBJ whole genome shotgun (WGS) entry which is preliminary data.</text>
</comment>
<dbReference type="EMBL" id="RIBY02000102">
    <property type="protein sequence ID" value="KAH9845321.1"/>
    <property type="molecule type" value="Genomic_DNA"/>
</dbReference>
<dbReference type="Proteomes" id="UP001138500">
    <property type="component" value="Unassembled WGS sequence"/>
</dbReference>
<dbReference type="SUPFAM" id="SSF55486">
    <property type="entry name" value="Metalloproteases ('zincins'), catalytic domain"/>
    <property type="match status" value="1"/>
</dbReference>
<reference evidence="1 2" key="1">
    <citation type="journal article" date="2018" name="IMA Fungus">
        <title>IMA Genome-F 10: Nine draft genome sequences of Claviceps purpurea s.lat., including C. arundinis, C. humidiphila, and C. cf. spartinae, pseudomolecules for the pitch canker pathogen Fusarium circinatum, draft genome of Davidsoniella eucalypti, Grosmannia galeiformis, Quambalaria eucalypti, and Teratosphaeria destructans.</title>
        <authorList>
            <person name="Wingfield B.D."/>
            <person name="Liu M."/>
            <person name="Nguyen H.D."/>
            <person name="Lane F.A."/>
            <person name="Morgan S.W."/>
            <person name="De Vos L."/>
            <person name="Wilken P.M."/>
            <person name="Duong T.A."/>
            <person name="Aylward J."/>
            <person name="Coetzee M.P."/>
            <person name="Dadej K."/>
            <person name="De Beer Z.W."/>
            <person name="Findlay W."/>
            <person name="Havenga M."/>
            <person name="Kolarik M."/>
            <person name="Menzies J.G."/>
            <person name="Naidoo K."/>
            <person name="Pochopski O."/>
            <person name="Shoukouhi P."/>
            <person name="Santana Q.C."/>
            <person name="Seifert K.A."/>
            <person name="Soal N."/>
            <person name="Steenkamp E.T."/>
            <person name="Tatham C.T."/>
            <person name="van der Nest M.A."/>
            <person name="Wingfield M.J."/>
        </authorList>
    </citation>
    <scope>NUCLEOTIDE SEQUENCE [LARGE SCALE GENOMIC DNA]</scope>
    <source>
        <strain evidence="1">CMW44962</strain>
    </source>
</reference>
<protein>
    <submittedName>
        <fullName evidence="1">Metalloprotease protein</fullName>
    </submittedName>
</protein>
<keyword evidence="1" id="KW-0482">Metalloprotease</keyword>
<keyword evidence="1" id="KW-0645">Protease</keyword>
<dbReference type="Gene3D" id="3.40.390.10">
    <property type="entry name" value="Collagenase (Catalytic Domain)"/>
    <property type="match status" value="1"/>
</dbReference>
<proteinExistence type="predicted"/>
<organism evidence="1 2">
    <name type="scientific">Teratosphaeria destructans</name>
    <dbReference type="NCBI Taxonomy" id="418781"/>
    <lineage>
        <taxon>Eukaryota</taxon>
        <taxon>Fungi</taxon>
        <taxon>Dikarya</taxon>
        <taxon>Ascomycota</taxon>
        <taxon>Pezizomycotina</taxon>
        <taxon>Dothideomycetes</taxon>
        <taxon>Dothideomycetidae</taxon>
        <taxon>Mycosphaerellales</taxon>
        <taxon>Teratosphaeriaceae</taxon>
        <taxon>Teratosphaeria</taxon>
    </lineage>
</organism>
<sequence length="267" mass="30462">MSNDHSCESYQHVIELLQHFTISGTTSTDPVTHLPEISFVLPPFWPPGSELRVGFVTGTDWQKMEAELHAHEWTRYANLTLKFVEQRPYDILIDFSPGASWSQIGVLSKLATIRHQPSMNLADVNASISGRDRRAQILHQFGHALGLIHEHQHGVKHPEDNLVWDRQALYRHFGQSPNAWSHDQTNSNLLANCTGDLVLKPVFDVDSVMLYGFPMAMFQGGHGKEANVELSAIDKEYMMLKYPGREKAWDEWKQHEWHVRPHAQAGL</sequence>
<name>A0A9W7T1G4_9PEZI</name>
<dbReference type="OrthoDB" id="3844893at2759"/>
<keyword evidence="1" id="KW-0378">Hydrolase</keyword>
<keyword evidence="2" id="KW-1185">Reference proteome</keyword>
<evidence type="ECO:0000313" key="1">
    <source>
        <dbReference type="EMBL" id="KAH9845321.1"/>
    </source>
</evidence>
<dbReference type="InterPro" id="IPR024079">
    <property type="entry name" value="MetalloPept_cat_dom_sf"/>
</dbReference>
<reference evidence="1 2" key="2">
    <citation type="journal article" date="2021" name="Curr. Genet.">
        <title>Genetic response to nitrogen starvation in the aggressive Eucalyptus foliar pathogen Teratosphaeria destructans.</title>
        <authorList>
            <person name="Havenga M."/>
            <person name="Wingfield B.D."/>
            <person name="Wingfield M.J."/>
            <person name="Dreyer L.L."/>
            <person name="Roets F."/>
            <person name="Aylward J."/>
        </authorList>
    </citation>
    <scope>NUCLEOTIDE SEQUENCE [LARGE SCALE GENOMIC DNA]</scope>
    <source>
        <strain evidence="1">CMW44962</strain>
    </source>
</reference>
<accession>A0A9W7T1G4</accession>
<dbReference type="AlphaFoldDB" id="A0A9W7T1G4"/>
<dbReference type="GO" id="GO:0008237">
    <property type="term" value="F:metallopeptidase activity"/>
    <property type="evidence" value="ECO:0007669"/>
    <property type="project" value="UniProtKB-KW"/>
</dbReference>
<evidence type="ECO:0000313" key="2">
    <source>
        <dbReference type="Proteomes" id="UP001138500"/>
    </source>
</evidence>
<gene>
    <name evidence="1" type="ORF">Tdes44962_MAKER06738</name>
</gene>